<dbReference type="EMBL" id="MZ028627">
    <property type="protein sequence ID" value="QWS68159.1"/>
    <property type="molecule type" value="Genomic_DNA"/>
</dbReference>
<evidence type="ECO:0000313" key="4">
    <source>
        <dbReference type="EMBL" id="QWS68159.1"/>
    </source>
</evidence>
<proteinExistence type="inferred from homology"/>
<organism evidence="4 5">
    <name type="scientific">Gordonia phage VanLee</name>
    <dbReference type="NCBI Taxonomy" id="2845816"/>
    <lineage>
        <taxon>Viruses</taxon>
        <taxon>Duplodnaviria</taxon>
        <taxon>Heunggongvirae</taxon>
        <taxon>Uroviricota</taxon>
        <taxon>Caudoviricetes</taxon>
        <taxon>Kruegerviridae</taxon>
        <taxon>Vanleevirus</taxon>
        <taxon>Vanleevirus vanlee</taxon>
    </lineage>
</organism>
<dbReference type="NCBIfam" id="NF005851">
    <property type="entry name" value="PRK07772.1"/>
    <property type="match status" value="1"/>
</dbReference>
<keyword evidence="5" id="KW-1185">Reference proteome</keyword>
<evidence type="ECO:0000313" key="5">
    <source>
        <dbReference type="Proteomes" id="UP000683422"/>
    </source>
</evidence>
<feature type="region of interest" description="Disordered" evidence="3">
    <location>
        <begin position="119"/>
        <end position="162"/>
    </location>
</feature>
<protein>
    <recommendedName>
        <fullName evidence="2">Single-stranded DNA-binding protein</fullName>
    </recommendedName>
</protein>
<dbReference type="InterPro" id="IPR000424">
    <property type="entry name" value="Primosome_PriB/ssb"/>
</dbReference>
<dbReference type="KEGG" id="vg:80020454"/>
<dbReference type="PANTHER" id="PTHR10302">
    <property type="entry name" value="SINGLE-STRANDED DNA-BINDING PROTEIN"/>
    <property type="match status" value="1"/>
</dbReference>
<dbReference type="NCBIfam" id="TIGR00621">
    <property type="entry name" value="ssb"/>
    <property type="match status" value="1"/>
</dbReference>
<sequence length="162" mass="17696">MANDTTMTIVGNLVDDPELRFTPAGHAVANLTIATTPRRFDKNTNEWIDRETMYLRGSVWREQAENATETLAKGNRVVVIGNLVQRSYETKEGEKRYVLELEIQEISASLKYASAKIAKNAPKGTNNAYQPSSGGGGSKSANDDPWASVPPPNGPSDDEPPF</sequence>
<evidence type="ECO:0000256" key="2">
    <source>
        <dbReference type="PIRNR" id="PIRNR002070"/>
    </source>
</evidence>
<gene>
    <name evidence="4" type="primary">42</name>
    <name evidence="4" type="ORF">SEA_VANLEE_42</name>
</gene>
<dbReference type="HAMAP" id="MF_00984">
    <property type="entry name" value="SSB"/>
    <property type="match status" value="1"/>
</dbReference>
<dbReference type="GeneID" id="80020454"/>
<feature type="compositionally biased region" description="Polar residues" evidence="3">
    <location>
        <begin position="123"/>
        <end position="132"/>
    </location>
</feature>
<dbReference type="RefSeq" id="YP_010755783.1">
    <property type="nucleotide sequence ID" value="NC_073474.1"/>
</dbReference>
<keyword evidence="1 2" id="KW-0238">DNA-binding</keyword>
<name>A0A8F2IF69_9CAUD</name>
<dbReference type="PANTHER" id="PTHR10302:SF27">
    <property type="entry name" value="SINGLE-STRANDED DNA-BINDING PROTEIN"/>
    <property type="match status" value="1"/>
</dbReference>
<dbReference type="PROSITE" id="PS50935">
    <property type="entry name" value="SSB"/>
    <property type="match status" value="1"/>
</dbReference>
<dbReference type="Pfam" id="PF00436">
    <property type="entry name" value="SSB"/>
    <property type="match status" value="1"/>
</dbReference>
<evidence type="ECO:0000256" key="1">
    <source>
        <dbReference type="ARBA" id="ARBA00023125"/>
    </source>
</evidence>
<accession>A0A8F2IF69</accession>
<dbReference type="Gene3D" id="2.40.50.140">
    <property type="entry name" value="Nucleic acid-binding proteins"/>
    <property type="match status" value="1"/>
</dbReference>
<dbReference type="SUPFAM" id="SSF50249">
    <property type="entry name" value="Nucleic acid-binding proteins"/>
    <property type="match status" value="1"/>
</dbReference>
<dbReference type="GO" id="GO:0003697">
    <property type="term" value="F:single-stranded DNA binding"/>
    <property type="evidence" value="ECO:0007669"/>
    <property type="project" value="InterPro"/>
</dbReference>
<evidence type="ECO:0000256" key="3">
    <source>
        <dbReference type="SAM" id="MobiDB-lite"/>
    </source>
</evidence>
<dbReference type="Proteomes" id="UP000683422">
    <property type="component" value="Segment"/>
</dbReference>
<dbReference type="GO" id="GO:0006260">
    <property type="term" value="P:DNA replication"/>
    <property type="evidence" value="ECO:0007669"/>
    <property type="project" value="InterPro"/>
</dbReference>
<dbReference type="CDD" id="cd04496">
    <property type="entry name" value="SSB_OBF"/>
    <property type="match status" value="1"/>
</dbReference>
<dbReference type="InterPro" id="IPR012340">
    <property type="entry name" value="NA-bd_OB-fold"/>
</dbReference>
<dbReference type="InterPro" id="IPR011344">
    <property type="entry name" value="ssDNA-bd"/>
</dbReference>
<reference evidence="4" key="1">
    <citation type="submission" date="2021-04" db="EMBL/GenBank/DDBJ databases">
        <authorList>
            <person name="Barnhill K.B."/>
            <person name="Biggs A.M."/>
            <person name="Bland J."/>
            <person name="Choudhary H.M."/>
            <person name="Crogan R.E."/>
            <person name="Finocchiaro A.B."/>
            <person name="Franco V."/>
            <person name="Fuller T.A."/>
            <person name="Hanwacker C.G."/>
            <person name="Howard Z.E."/>
            <person name="Iqbal M."/>
            <person name="Mathew A.M."/>
            <person name="Miller S."/>
            <person name="Padhye S."/>
            <person name="Rainey E."/>
            <person name="Rodriguez A."/>
            <person name="Stewart E."/>
            <person name="Otero L.A."/>
            <person name="Chase M.A."/>
            <person name="Pollenz R.S."/>
            <person name="Garlena R.A."/>
            <person name="Russell D.A."/>
            <person name="Jacobs-Sera D."/>
            <person name="Hatfull G.F."/>
        </authorList>
    </citation>
    <scope>NUCLEOTIDE SEQUENCE</scope>
</reference>
<dbReference type="PIRSF" id="PIRSF002070">
    <property type="entry name" value="SSB"/>
    <property type="match status" value="1"/>
</dbReference>
<dbReference type="GO" id="GO:0009295">
    <property type="term" value="C:nucleoid"/>
    <property type="evidence" value="ECO:0007669"/>
    <property type="project" value="TreeGrafter"/>
</dbReference>